<proteinExistence type="predicted"/>
<sequence>MKDVKYELQNIIFRDEQAGAASQLKQTQNFLRRHAKTSVDAKEQQQLKSKEAEVILAFAQQHGLIYEPPILEVDFIGEGAEQRVYKLNDTQVVKTNGGIFYESWLDYFNSLLIHNYFFPATAYSFLGFKLIIGELHSVIKQEFIITSEETDLNYVKEFLLYNGFENVRNNDYINRELGLILEDLHDENVLSNNGILFFIDTVFFLTDKFYSGK</sequence>
<dbReference type="RefSeq" id="WP_194112652.1">
    <property type="nucleotide sequence ID" value="NZ_JADFFL010000006.1"/>
</dbReference>
<accession>A0A929L2T4</accession>
<comment type="caution">
    <text evidence="1">The sequence shown here is derived from an EMBL/GenBank/DDBJ whole genome shotgun (WGS) entry which is preliminary data.</text>
</comment>
<evidence type="ECO:0000313" key="2">
    <source>
        <dbReference type="Proteomes" id="UP000622475"/>
    </source>
</evidence>
<dbReference type="AlphaFoldDB" id="A0A929L2T4"/>
<dbReference type="InterPro" id="IPR041055">
    <property type="entry name" value="Kinase-PolyVal"/>
</dbReference>
<dbReference type="Pfam" id="PF18762">
    <property type="entry name" value="Kinase-PolyVal"/>
    <property type="match status" value="1"/>
</dbReference>
<keyword evidence="2" id="KW-1185">Reference proteome</keyword>
<gene>
    <name evidence="1" type="ORF">IRJ16_16140</name>
</gene>
<organism evidence="1 2">
    <name type="scientific">Mucilaginibacter myungsuensis</name>
    <dbReference type="NCBI Taxonomy" id="649104"/>
    <lineage>
        <taxon>Bacteria</taxon>
        <taxon>Pseudomonadati</taxon>
        <taxon>Bacteroidota</taxon>
        <taxon>Sphingobacteriia</taxon>
        <taxon>Sphingobacteriales</taxon>
        <taxon>Sphingobacteriaceae</taxon>
        <taxon>Mucilaginibacter</taxon>
    </lineage>
</organism>
<name>A0A929L2T4_9SPHI</name>
<dbReference type="Proteomes" id="UP000622475">
    <property type="component" value="Unassembled WGS sequence"/>
</dbReference>
<reference evidence="1" key="1">
    <citation type="submission" date="2020-10" db="EMBL/GenBank/DDBJ databases">
        <title>Mucilaginibacter mali sp. nov., isolated from rhizosphere soil of apple orchard.</title>
        <authorList>
            <person name="Lee J.-S."/>
            <person name="Kim H.S."/>
            <person name="Kim J.-S."/>
        </authorList>
    </citation>
    <scope>NUCLEOTIDE SEQUENCE</scope>
    <source>
        <strain evidence="1">KCTC 22746</strain>
    </source>
</reference>
<protein>
    <submittedName>
        <fullName evidence="1">Uncharacterized protein</fullName>
    </submittedName>
</protein>
<evidence type="ECO:0000313" key="1">
    <source>
        <dbReference type="EMBL" id="MBE9663419.1"/>
    </source>
</evidence>
<dbReference type="EMBL" id="JADFFL010000006">
    <property type="protein sequence ID" value="MBE9663419.1"/>
    <property type="molecule type" value="Genomic_DNA"/>
</dbReference>